<comment type="caution">
    <text evidence="2">The sequence shown here is derived from an EMBL/GenBank/DDBJ whole genome shotgun (WGS) entry which is preliminary data.</text>
</comment>
<feature type="domain" description="Nucleoside phosphorylase" evidence="1">
    <location>
        <begin position="6"/>
        <end position="241"/>
    </location>
</feature>
<organism evidence="2 3">
    <name type="scientific">Saccharomonospora amisosensis</name>
    <dbReference type="NCBI Taxonomy" id="1128677"/>
    <lineage>
        <taxon>Bacteria</taxon>
        <taxon>Bacillati</taxon>
        <taxon>Actinomycetota</taxon>
        <taxon>Actinomycetes</taxon>
        <taxon>Pseudonocardiales</taxon>
        <taxon>Pseudonocardiaceae</taxon>
        <taxon>Saccharomonospora</taxon>
    </lineage>
</organism>
<dbReference type="GO" id="GO:0008930">
    <property type="term" value="F:methylthioadenosine nucleosidase activity"/>
    <property type="evidence" value="ECO:0007669"/>
    <property type="project" value="TreeGrafter"/>
</dbReference>
<evidence type="ECO:0000313" key="2">
    <source>
        <dbReference type="EMBL" id="NIJ12579.1"/>
    </source>
</evidence>
<reference evidence="2 3" key="1">
    <citation type="submission" date="2020-03" db="EMBL/GenBank/DDBJ databases">
        <title>Sequencing the genomes of 1000 actinobacteria strains.</title>
        <authorList>
            <person name="Klenk H.-P."/>
        </authorList>
    </citation>
    <scope>NUCLEOTIDE SEQUENCE [LARGE SCALE GENOMIC DNA]</scope>
    <source>
        <strain evidence="2 3">DSM 45685</strain>
    </source>
</reference>
<dbReference type="PANTHER" id="PTHR46832">
    <property type="entry name" value="5'-METHYLTHIOADENOSINE/S-ADENOSYLHOMOCYSTEINE NUCLEOSIDASE"/>
    <property type="match status" value="1"/>
</dbReference>
<dbReference type="CDD" id="cd09008">
    <property type="entry name" value="MTAN"/>
    <property type="match status" value="1"/>
</dbReference>
<dbReference type="Gene3D" id="3.40.50.1580">
    <property type="entry name" value="Nucleoside phosphorylase domain"/>
    <property type="match status" value="1"/>
</dbReference>
<evidence type="ECO:0000259" key="1">
    <source>
        <dbReference type="Pfam" id="PF01048"/>
    </source>
</evidence>
<dbReference type="SUPFAM" id="SSF53167">
    <property type="entry name" value="Purine and uridine phosphorylases"/>
    <property type="match status" value="1"/>
</dbReference>
<keyword evidence="3" id="KW-1185">Reference proteome</keyword>
<dbReference type="Pfam" id="PF01048">
    <property type="entry name" value="PNP_UDP_1"/>
    <property type="match status" value="1"/>
</dbReference>
<dbReference type="InterPro" id="IPR000845">
    <property type="entry name" value="Nucleoside_phosphorylase_d"/>
</dbReference>
<dbReference type="GO" id="GO:0009116">
    <property type="term" value="P:nucleoside metabolic process"/>
    <property type="evidence" value="ECO:0007669"/>
    <property type="project" value="InterPro"/>
</dbReference>
<dbReference type="InterPro" id="IPR035994">
    <property type="entry name" value="Nucleoside_phosphorylase_sf"/>
</dbReference>
<accession>A0A7X5ZR71</accession>
<dbReference type="Proteomes" id="UP000545493">
    <property type="component" value="Unassembled WGS sequence"/>
</dbReference>
<proteinExistence type="predicted"/>
<protein>
    <submittedName>
        <fullName evidence="2">Nucleoside phosphorylase</fullName>
    </submittedName>
</protein>
<name>A0A7X5ZR71_9PSEU</name>
<dbReference type="GO" id="GO:0008782">
    <property type="term" value="F:adenosylhomocysteine nucleosidase activity"/>
    <property type="evidence" value="ECO:0007669"/>
    <property type="project" value="TreeGrafter"/>
</dbReference>
<sequence>MARDLVVILTALNLEYDAVRRRLHNPNVYRHRHGTRYEIGELPGVAGRLALALTGKGNPAAGVLAERAVQEFSPAALLFVGVAGALWDTPPLGDVVMATHVYAYHGGTSENDGLKARPRVWETDHGLIQLAAHLARKSEWSDHKPRQRTSAKVHFGSIAAGEIVQNSRVSREAVWIRNHYNDALAIEMEGAGVAQAGHLSGSAVAIVRGISDRADGTKNTDDDRNWQPRAADNAAAFAIGLVTELLNDQGKANMKQSDESDYGVRVSAAGTVGIQAGGNVSGSNVWITGHQHDSPSIDLVADLAALRDRLDLERSTGKLDEDTYAAARTELDTAREAIAAETPDNKSTFVLALKRLRGLLADAAELTTKIATILAAVKGLQ</sequence>
<evidence type="ECO:0000313" key="3">
    <source>
        <dbReference type="Proteomes" id="UP000545493"/>
    </source>
</evidence>
<dbReference type="EMBL" id="JAAOYM010000001">
    <property type="protein sequence ID" value="NIJ12579.1"/>
    <property type="molecule type" value="Genomic_DNA"/>
</dbReference>
<dbReference type="GO" id="GO:0005829">
    <property type="term" value="C:cytosol"/>
    <property type="evidence" value="ECO:0007669"/>
    <property type="project" value="TreeGrafter"/>
</dbReference>
<dbReference type="AlphaFoldDB" id="A0A7X5ZR71"/>
<dbReference type="PANTHER" id="PTHR46832:SF1">
    <property type="entry name" value="5'-METHYLTHIOADENOSINE_S-ADENOSYLHOMOCYSTEINE NUCLEOSIDASE"/>
    <property type="match status" value="1"/>
</dbReference>
<gene>
    <name evidence="2" type="ORF">FHU38_002923</name>
</gene>
<dbReference type="RefSeq" id="WP_167171535.1">
    <property type="nucleotide sequence ID" value="NZ_JAAOYM010000001.1"/>
</dbReference>
<dbReference type="GO" id="GO:0019284">
    <property type="term" value="P:L-methionine salvage from S-adenosylmethionine"/>
    <property type="evidence" value="ECO:0007669"/>
    <property type="project" value="TreeGrafter"/>
</dbReference>